<protein>
    <submittedName>
        <fullName evidence="1">Formylmethanofuran dehydrogenase subunit B</fullName>
        <ecNumber evidence="1">1.2.7.12</ecNumber>
    </submittedName>
</protein>
<dbReference type="GO" id="GO:0018493">
    <property type="term" value="F:formylmethanofuran dehydrogenase activity"/>
    <property type="evidence" value="ECO:0007669"/>
    <property type="project" value="UniProtKB-EC"/>
</dbReference>
<comment type="caution">
    <text evidence="1">The sequence shown here is derived from an EMBL/GenBank/DDBJ whole genome shotgun (WGS) entry which is preliminary data.</text>
</comment>
<name>A0A840ZJE4_9HYPH</name>
<dbReference type="EMBL" id="JACHOP010000005">
    <property type="protein sequence ID" value="MBB5757067.1"/>
    <property type="molecule type" value="Genomic_DNA"/>
</dbReference>
<dbReference type="EC" id="1.2.7.12" evidence="1"/>
<keyword evidence="2" id="KW-1185">Reference proteome</keyword>
<reference evidence="1 2" key="1">
    <citation type="submission" date="2020-08" db="EMBL/GenBank/DDBJ databases">
        <title>Genomic Encyclopedia of Type Strains, Phase IV (KMG-IV): sequencing the most valuable type-strain genomes for metagenomic binning, comparative biology and taxonomic classification.</title>
        <authorList>
            <person name="Goeker M."/>
        </authorList>
    </citation>
    <scope>NUCLEOTIDE SEQUENCE [LARGE SCALE GENOMIC DNA]</scope>
    <source>
        <strain evidence="1 2">DSM 2163</strain>
    </source>
</reference>
<accession>A0A840ZJE4</accession>
<sequence length="358" mass="36793">MAAWVKGGAADVDAAVAAAAELLAAARVPVLAGLNADVAGLRAAYRLAETLGASLDPVAGTSVYAELGALSAGGALTTTRAETVGRADVVLILGHRPWDGDLIGEIAAAPIRRGRASGSERTLLSLGGPQNGAIRHVAYGADAGGLAVSLGHLRAFAKGHLAGEEALSDLAKRLFAAQYGVVVYDAEELGELGVEMLQGLIRDLNETTRFFTLPLADPFQGRAAVQLSAWITGQAPRVGFGRHLPEHDPWRFDSARQIAAGEADAALWLAALPAPRPDWLGTLPTVAIVGEGSTEAAGETAEVVITVGVPGESVGGALWNQRRGVIAYADATAPAEAETAADVLARIRDRLIEKGVSC</sequence>
<gene>
    <name evidence="1" type="ORF">HNR00_001775</name>
</gene>
<dbReference type="AlphaFoldDB" id="A0A840ZJE4"/>
<keyword evidence="1" id="KW-0560">Oxidoreductase</keyword>
<organism evidence="1 2">
    <name type="scientific">Methylorubrum rhodinum</name>
    <dbReference type="NCBI Taxonomy" id="29428"/>
    <lineage>
        <taxon>Bacteria</taxon>
        <taxon>Pseudomonadati</taxon>
        <taxon>Pseudomonadota</taxon>
        <taxon>Alphaproteobacteria</taxon>
        <taxon>Hyphomicrobiales</taxon>
        <taxon>Methylobacteriaceae</taxon>
        <taxon>Methylorubrum</taxon>
    </lineage>
</organism>
<proteinExistence type="predicted"/>
<dbReference type="InterPro" id="IPR029035">
    <property type="entry name" value="DHS-like_NAD/FAD-binding_dom"/>
</dbReference>
<evidence type="ECO:0000313" key="1">
    <source>
        <dbReference type="EMBL" id="MBB5757067.1"/>
    </source>
</evidence>
<evidence type="ECO:0000313" key="2">
    <source>
        <dbReference type="Proteomes" id="UP000583454"/>
    </source>
</evidence>
<dbReference type="Gene3D" id="3.40.50.1220">
    <property type="entry name" value="TPP-binding domain"/>
    <property type="match status" value="1"/>
</dbReference>
<dbReference type="Proteomes" id="UP000583454">
    <property type="component" value="Unassembled WGS sequence"/>
</dbReference>
<dbReference type="SUPFAM" id="SSF52467">
    <property type="entry name" value="DHS-like NAD/FAD-binding domain"/>
    <property type="match status" value="1"/>
</dbReference>
<dbReference type="RefSeq" id="WP_183567994.1">
    <property type="nucleotide sequence ID" value="NZ_JACHOP010000005.1"/>
</dbReference>